<dbReference type="AlphaFoldDB" id="A0A9R1JZE9"/>
<comment type="catalytic activity">
    <reaction evidence="1">
        <text>S-ubiquitinyl-[E2 ubiquitin-conjugating enzyme]-L-cysteine + [acceptor protein]-L-lysine = [E2 ubiquitin-conjugating enzyme]-L-cysteine + N(6)-ubiquitinyl-[acceptor protein]-L-lysine.</text>
        <dbReference type="EC" id="2.3.2.27"/>
    </reaction>
</comment>
<proteinExistence type="predicted"/>
<feature type="non-terminal residue" evidence="4">
    <location>
        <position position="119"/>
    </location>
</feature>
<dbReference type="SUPFAM" id="SSF52402">
    <property type="entry name" value="Adenine nucleotide alpha hydrolases-like"/>
    <property type="match status" value="1"/>
</dbReference>
<comment type="caution">
    <text evidence="4">The sequence shown here is derived from an EMBL/GenBank/DDBJ whole genome shotgun (WGS) entry which is preliminary data.</text>
</comment>
<dbReference type="EMBL" id="CM022219">
    <property type="protein sequence ID" value="KAF7035259.1"/>
    <property type="molecule type" value="Genomic_DNA"/>
</dbReference>
<dbReference type="GO" id="GO:0061630">
    <property type="term" value="F:ubiquitin protein ligase activity"/>
    <property type="evidence" value="ECO:0007669"/>
    <property type="project" value="UniProtKB-EC"/>
</dbReference>
<reference evidence="4" key="1">
    <citation type="journal article" date="2017" name="Gigascience">
        <title>The first near-complete assembly of the hexaploid bread wheat genome, Triticum aestivum.</title>
        <authorList>
            <person name="Zimin A.V."/>
            <person name="Puiu D."/>
            <person name="Hall R."/>
            <person name="Kingan S."/>
            <person name="Clavijo B.J."/>
            <person name="Salzberg S.L."/>
        </authorList>
    </citation>
    <scope>NUCLEOTIDE SEQUENCE</scope>
    <source>
        <tissue evidence="4">Leaf</tissue>
    </source>
</reference>
<feature type="non-terminal residue" evidence="4">
    <location>
        <position position="1"/>
    </location>
</feature>
<dbReference type="Proteomes" id="UP000815260">
    <property type="component" value="Chromosome 3D"/>
</dbReference>
<dbReference type="PANTHER" id="PTHR45647">
    <property type="entry name" value="OS02G0152300 PROTEIN"/>
    <property type="match status" value="1"/>
</dbReference>
<keyword evidence="3" id="KW-0833">Ubl conjugation pathway</keyword>
<name>A0A9R1JZE9_WHEAT</name>
<dbReference type="InterPro" id="IPR051348">
    <property type="entry name" value="U-box_ubiquitin_ligases"/>
</dbReference>
<accession>A0A9R1JZE9</accession>
<reference evidence="4" key="2">
    <citation type="submission" date="2020-03" db="EMBL/GenBank/DDBJ databases">
        <title>The second near-complete assembly of the hexaploid bread wheat (Triticum aestivum) genome.</title>
        <authorList>
            <person name="Zimin A.V."/>
            <person name="Puiu D."/>
            <person name="Shumante A."/>
            <person name="Alonge M."/>
            <person name="Salzberg S.L."/>
        </authorList>
    </citation>
    <scope>NUCLEOTIDE SEQUENCE</scope>
    <source>
        <tissue evidence="4">Leaf</tissue>
    </source>
</reference>
<gene>
    <name evidence="4" type="ORF">CFC21_046172</name>
</gene>
<protein>
    <recommendedName>
        <fullName evidence="2">RING-type E3 ubiquitin transferase</fullName>
        <ecNumber evidence="2">2.3.2.27</ecNumber>
    </recommendedName>
</protein>
<evidence type="ECO:0000256" key="3">
    <source>
        <dbReference type="ARBA" id="ARBA00022786"/>
    </source>
</evidence>
<organism evidence="4">
    <name type="scientific">Triticum aestivum</name>
    <name type="common">Wheat</name>
    <dbReference type="NCBI Taxonomy" id="4565"/>
    <lineage>
        <taxon>Eukaryota</taxon>
        <taxon>Viridiplantae</taxon>
        <taxon>Streptophyta</taxon>
        <taxon>Embryophyta</taxon>
        <taxon>Tracheophyta</taxon>
        <taxon>Spermatophyta</taxon>
        <taxon>Magnoliopsida</taxon>
        <taxon>Liliopsida</taxon>
        <taxon>Poales</taxon>
        <taxon>Poaceae</taxon>
        <taxon>BOP clade</taxon>
        <taxon>Pooideae</taxon>
        <taxon>Triticodae</taxon>
        <taxon>Triticeae</taxon>
        <taxon>Triticinae</taxon>
        <taxon>Triticum</taxon>
    </lineage>
</organism>
<evidence type="ECO:0000313" key="4">
    <source>
        <dbReference type="EMBL" id="KAF7035259.1"/>
    </source>
</evidence>
<dbReference type="EC" id="2.3.2.27" evidence="2"/>
<dbReference type="PANTHER" id="PTHR45647:SF94">
    <property type="entry name" value="OS02G0822900 PROTEIN"/>
    <property type="match status" value="1"/>
</dbReference>
<sequence>VHFLGAWVPVSQLAEHEVAAYSKLEEDRASKALDVLIDICASQRVHARKVIVSGDDAARGLVQLVDDNAIAELVMGAAADRGYTRKLRAPKSKKAVTVQRKANPSCRIWFVCKGNLICT</sequence>
<evidence type="ECO:0000256" key="1">
    <source>
        <dbReference type="ARBA" id="ARBA00000900"/>
    </source>
</evidence>
<dbReference type="OrthoDB" id="10064100at2759"/>
<evidence type="ECO:0000256" key="2">
    <source>
        <dbReference type="ARBA" id="ARBA00012483"/>
    </source>
</evidence>